<keyword evidence="2" id="KW-0464">Manganese</keyword>
<dbReference type="EMBL" id="RMVG01000036">
    <property type="protein sequence ID" value="RPD91831.1"/>
    <property type="molecule type" value="Genomic_DNA"/>
</dbReference>
<comment type="function">
    <text evidence="2">Catalyzes the prenyl-FMN-dependent decarboxylation of pyrrole-2-carboxylate (P2C). Can also catalyze the carboxylation of pyrrole in the presence of elevated concentrations of CO(2) or bicarbonate.</text>
</comment>
<evidence type="ECO:0000259" key="4">
    <source>
        <dbReference type="Pfam" id="PF20695"/>
    </source>
</evidence>
<comment type="caution">
    <text evidence="6">The sequence shown here is derived from an EMBL/GenBank/DDBJ whole genome shotgun (WGS) entry which is preliminary data.</text>
</comment>
<gene>
    <name evidence="6" type="ORF">BBB56_22930</name>
</gene>
<dbReference type="RefSeq" id="WP_123803184.1">
    <property type="nucleotide sequence ID" value="NZ_RMVG01000036.1"/>
</dbReference>
<feature type="active site" description="Proton donor" evidence="2">
    <location>
        <position position="279"/>
    </location>
</feature>
<comment type="subunit">
    <text evidence="2">Homodimer.</text>
</comment>
<dbReference type="SUPFAM" id="SSF50475">
    <property type="entry name" value="FMN-binding split barrel"/>
    <property type="match status" value="1"/>
</dbReference>
<evidence type="ECO:0000313" key="7">
    <source>
        <dbReference type="Proteomes" id="UP000281332"/>
    </source>
</evidence>
<evidence type="ECO:0000313" key="6">
    <source>
        <dbReference type="EMBL" id="RPD91831.1"/>
    </source>
</evidence>
<feature type="binding site" evidence="2">
    <location>
        <position position="171"/>
    </location>
    <ligand>
        <name>prenylated FMN</name>
        <dbReference type="ChEBI" id="CHEBI:87746"/>
    </ligand>
</feature>
<organism evidence="6 7">
    <name type="scientific">Candidatus Pantoea deserta</name>
    <dbReference type="NCBI Taxonomy" id="1869313"/>
    <lineage>
        <taxon>Bacteria</taxon>
        <taxon>Pseudomonadati</taxon>
        <taxon>Pseudomonadota</taxon>
        <taxon>Gammaproteobacteria</taxon>
        <taxon>Enterobacterales</taxon>
        <taxon>Erwiniaceae</taxon>
        <taxon>Pantoea</taxon>
    </lineage>
</organism>
<comment type="cofactor">
    <cofactor evidence="2">
        <name>K(+)</name>
        <dbReference type="ChEBI" id="CHEBI:29103"/>
    </cofactor>
    <text evidence="2">Binds 1 K(+) per subunit.</text>
</comment>
<dbReference type="GO" id="GO:0005737">
    <property type="term" value="C:cytoplasm"/>
    <property type="evidence" value="ECO:0007669"/>
    <property type="project" value="TreeGrafter"/>
</dbReference>
<keyword evidence="2" id="KW-0285">Flavoprotein</keyword>
<dbReference type="InterPro" id="IPR049381">
    <property type="entry name" value="UbiD-like_C"/>
</dbReference>
<keyword evidence="2" id="KW-0456">Lyase</keyword>
<feature type="binding site" evidence="2">
    <location>
        <position position="167"/>
    </location>
    <ligand>
        <name>K(+)</name>
        <dbReference type="ChEBI" id="CHEBI:29103"/>
    </ligand>
</feature>
<dbReference type="InterPro" id="IPR048304">
    <property type="entry name" value="UbiD_Rift_dom"/>
</dbReference>
<dbReference type="Gene3D" id="1.20.5.4570">
    <property type="match status" value="1"/>
</dbReference>
<dbReference type="PANTHER" id="PTHR30108">
    <property type="entry name" value="3-OCTAPRENYL-4-HYDROXYBENZOATE CARBOXY-LYASE-RELATED"/>
    <property type="match status" value="1"/>
</dbReference>
<dbReference type="OrthoDB" id="9809841at2"/>
<keyword evidence="7" id="KW-1185">Reference proteome</keyword>
<feature type="domain" description="3-octaprenyl-4-hydroxybenzoate carboxy-lyase-like N-terminal" evidence="4">
    <location>
        <begin position="11"/>
        <end position="99"/>
    </location>
</feature>
<feature type="binding site" evidence="2">
    <location>
        <position position="230"/>
    </location>
    <ligand>
        <name>prenylated FMN</name>
        <dbReference type="ChEBI" id="CHEBI:87746"/>
    </ligand>
</feature>
<feature type="binding site" evidence="2">
    <location>
        <position position="188"/>
    </location>
    <ligand>
        <name>prenylated FMN</name>
        <dbReference type="ChEBI" id="CHEBI:87746"/>
    </ligand>
</feature>
<protein>
    <recommendedName>
        <fullName evidence="2">Pyrrole-2-carboxylic acid decarboxylase</fullName>
        <shortName evidence="2">P2C decarboxylase</shortName>
        <ecNumber evidence="2">4.1.1.93</ecNumber>
    </recommendedName>
</protein>
<dbReference type="GO" id="GO:0034941">
    <property type="term" value="F:pyrrole-2-carboxylate decarboxylase activity"/>
    <property type="evidence" value="ECO:0007669"/>
    <property type="project" value="UniProtKB-EC"/>
</dbReference>
<accession>A0A3N4N6T6</accession>
<dbReference type="EC" id="4.1.1.93" evidence="2"/>
<comment type="cofactor">
    <cofactor evidence="2">
        <name>Mn(2+)</name>
        <dbReference type="ChEBI" id="CHEBI:29035"/>
    </cofactor>
    <text evidence="2">Binds 1 Mn(2+) per subunit.</text>
</comment>
<evidence type="ECO:0000259" key="3">
    <source>
        <dbReference type="Pfam" id="PF01977"/>
    </source>
</evidence>
<dbReference type="PANTHER" id="PTHR30108:SF17">
    <property type="entry name" value="FERULIC ACID DECARBOXYLASE 1"/>
    <property type="match status" value="1"/>
</dbReference>
<feature type="binding site" evidence="2">
    <location>
        <position position="189"/>
    </location>
    <ligand>
        <name>prenylated FMN</name>
        <dbReference type="ChEBI" id="CHEBI:87746"/>
    </ligand>
</feature>
<feature type="domain" description="3-octaprenyl-4-hydroxybenzoate carboxy-lyase-like C-terminal" evidence="5">
    <location>
        <begin position="320"/>
        <end position="456"/>
    </location>
</feature>
<keyword evidence="1 2" id="KW-0210">Decarboxylase</keyword>
<comment type="caution">
    <text evidence="2">Lacks conserved residue(s) required for the propagation of feature annotation.</text>
</comment>
<dbReference type="Pfam" id="PF20695">
    <property type="entry name" value="UbiD_N"/>
    <property type="match status" value="1"/>
</dbReference>
<dbReference type="AlphaFoldDB" id="A0A3N4N6T6"/>
<feature type="binding site" evidence="2">
    <location>
        <position position="230"/>
    </location>
    <ligand>
        <name>Mn(2+)</name>
        <dbReference type="ChEBI" id="CHEBI:29035"/>
    </ligand>
</feature>
<proteinExistence type="inferred from homology"/>
<feature type="binding site" evidence="2">
    <location>
        <position position="230"/>
    </location>
    <ligand>
        <name>K(+)</name>
        <dbReference type="ChEBI" id="CHEBI:29103"/>
    </ligand>
</feature>
<dbReference type="HAMAP" id="MF_01983">
    <property type="entry name" value="UbiD_FDC"/>
    <property type="match status" value="1"/>
</dbReference>
<dbReference type="Pfam" id="PF01977">
    <property type="entry name" value="UbiD"/>
    <property type="match status" value="1"/>
</dbReference>
<dbReference type="GO" id="GO:0033494">
    <property type="term" value="P:ferulate metabolic process"/>
    <property type="evidence" value="ECO:0007669"/>
    <property type="project" value="TreeGrafter"/>
</dbReference>
<keyword evidence="2" id="KW-0630">Potassium</keyword>
<sequence>MKYYSDLRSFIDALDTMGDIMHVHREVDGDFEPSAITRRSYEIQSPAPLFHKVSGVAPGFRLFGAPAALSSCKEKPYARVAMSFGLAPESTGPEIIEALSAARSKPGIPPVQVDAAQAPCKQNILRGNEANLDRFPVPFAHDKDGGRYANTWGTLIVKTPDGEWVNWSIARVMKVDGKRMTGLIVPSQHIGQIWTQWVERGELMPYALVQGAAPAISCVSGIPIPAQADEADYIGTLAGEPVAVVKAESLDLDVPATAEIVIEGHVSITRDCMEGPYGEYGGYLGEGASAQPTFHVDVITHRDNPIWPMSITGRPTDESHTLWAMGLAADALTTLREAGLPVKTTWIPEDSAVHWLLVVMPQNWREQLPDTSSMALAQRIGDELFKTSAMVFIPEVYVVDDDFDPTNLREVVWAISTRVHPTSRRVIYNDQRVIRLPQCYEEEEYAAGKGPKVVFDTLQSKRHLHASFIQGYPEEVQQRVLKNW</sequence>
<comment type="catalytic activity">
    <reaction evidence="2">
        <text>pyrrole-2-carboxylate + H2O = 1H-pyrrole + hydrogencarbonate</text>
        <dbReference type="Rhea" id="RHEA:31379"/>
        <dbReference type="ChEBI" id="CHEBI:15377"/>
        <dbReference type="ChEBI" id="CHEBI:17544"/>
        <dbReference type="ChEBI" id="CHEBI:19203"/>
        <dbReference type="ChEBI" id="CHEBI:27660"/>
        <dbReference type="EC" id="4.1.1.93"/>
    </reaction>
</comment>
<evidence type="ECO:0000259" key="5">
    <source>
        <dbReference type="Pfam" id="PF20696"/>
    </source>
</evidence>
<dbReference type="Proteomes" id="UP000281332">
    <property type="component" value="Unassembled WGS sequence"/>
</dbReference>
<evidence type="ECO:0000256" key="2">
    <source>
        <dbReference type="HAMAP-Rule" id="MF_01983"/>
    </source>
</evidence>
<feature type="binding site" evidence="2">
    <location>
        <position position="189"/>
    </location>
    <ligand>
        <name>Mn(2+)</name>
        <dbReference type="ChEBI" id="CHEBI:29035"/>
    </ligand>
</feature>
<dbReference type="Pfam" id="PF20696">
    <property type="entry name" value="UbiD_C"/>
    <property type="match status" value="1"/>
</dbReference>
<name>A0A3N4N6T6_9GAMM</name>
<evidence type="ECO:0000256" key="1">
    <source>
        <dbReference type="ARBA" id="ARBA00022793"/>
    </source>
</evidence>
<feature type="domain" description="3-octaprenyl-4-hydroxybenzoate carboxy-lyase-like Rift-related" evidence="3">
    <location>
        <begin position="112"/>
        <end position="315"/>
    </location>
</feature>
<dbReference type="GO" id="GO:0046872">
    <property type="term" value="F:metal ion binding"/>
    <property type="evidence" value="ECO:0007669"/>
    <property type="project" value="UniProtKB-KW"/>
</dbReference>
<reference evidence="6 7" key="1">
    <citation type="submission" date="2018-11" db="EMBL/GenBank/DDBJ databases">
        <title>Whole genome sequencing of Pantoea sp. RIT388.</title>
        <authorList>
            <person name="Gan H.M."/>
            <person name="Hudson A.O."/>
        </authorList>
    </citation>
    <scope>NUCLEOTIDE SEQUENCE [LARGE SCALE GENOMIC DNA]</scope>
    <source>
        <strain evidence="6 7">RIT388</strain>
    </source>
</reference>
<keyword evidence="2" id="KW-0058">Aromatic hydrocarbons catabolism</keyword>
<comment type="catalytic activity">
    <reaction evidence="2">
        <text>pyrrole-2-carboxylate + H(+) = 1H-pyrrole + CO2</text>
        <dbReference type="Rhea" id="RHEA:31375"/>
        <dbReference type="ChEBI" id="CHEBI:15378"/>
        <dbReference type="ChEBI" id="CHEBI:16526"/>
        <dbReference type="ChEBI" id="CHEBI:19203"/>
        <dbReference type="ChEBI" id="CHEBI:27660"/>
        <dbReference type="EC" id="4.1.1.93"/>
    </reaction>
</comment>
<keyword evidence="2" id="KW-0479">Metal-binding</keyword>
<comment type="similarity">
    <text evidence="2">Belongs to the UbiD family. UbiD-like/FDC subfamily.</text>
</comment>
<dbReference type="GO" id="GO:0046281">
    <property type="term" value="P:cinnamic acid catabolic process"/>
    <property type="evidence" value="ECO:0007669"/>
    <property type="project" value="TreeGrafter"/>
</dbReference>
<keyword evidence="2" id="KW-0288">FMN</keyword>
<dbReference type="InterPro" id="IPR002830">
    <property type="entry name" value="UbiD"/>
</dbReference>
<dbReference type="InterPro" id="IPR049383">
    <property type="entry name" value="UbiD-like_N"/>
</dbReference>
<dbReference type="SUPFAM" id="SSF143968">
    <property type="entry name" value="UbiD C-terminal domain-like"/>
    <property type="match status" value="1"/>
</dbReference>
<dbReference type="InterPro" id="IPR032903">
    <property type="entry name" value="FDC-like"/>
</dbReference>
<dbReference type="Gene3D" id="3.40.1670.10">
    <property type="entry name" value="UbiD C-terminal domain-like"/>
    <property type="match status" value="1"/>
</dbReference>
<dbReference type="NCBIfam" id="TIGR00148">
    <property type="entry name" value="UbiD family decarboxylase"/>
    <property type="match status" value="1"/>
</dbReference>
<comment type="cofactor">
    <cofactor evidence="2">
        <name>prenylated FMN</name>
        <dbReference type="ChEBI" id="CHEBI:87746"/>
    </cofactor>
    <text evidence="2">Binds 1 prenylated FMN per subunit.</text>
</comment>